<feature type="transmembrane region" description="Helical" evidence="1">
    <location>
        <begin position="342"/>
        <end position="362"/>
    </location>
</feature>
<feature type="transmembrane region" description="Helical" evidence="1">
    <location>
        <begin position="138"/>
        <end position="163"/>
    </location>
</feature>
<reference evidence="2 3" key="1">
    <citation type="submission" date="2015-11" db="EMBL/GenBank/DDBJ databases">
        <title>Butyribacter intestini gen. nov., sp. nov., a butyric acid-producing bacterium of the family Lachnospiraceae isolated from the human faeces.</title>
        <authorList>
            <person name="Zou Y."/>
            <person name="Xue W."/>
            <person name="Luo G."/>
            <person name="Lv M."/>
        </authorList>
    </citation>
    <scope>NUCLEOTIDE SEQUENCE [LARGE SCALE GENOMIC DNA]</scope>
    <source>
        <strain evidence="2 3">ACET-33324</strain>
    </source>
</reference>
<feature type="transmembrane region" description="Helical" evidence="1">
    <location>
        <begin position="47"/>
        <end position="65"/>
    </location>
</feature>
<evidence type="ECO:0000313" key="3">
    <source>
        <dbReference type="Proteomes" id="UP000054874"/>
    </source>
</evidence>
<feature type="transmembrane region" description="Helical" evidence="1">
    <location>
        <begin position="183"/>
        <end position="204"/>
    </location>
</feature>
<feature type="transmembrane region" description="Helical" evidence="1">
    <location>
        <begin position="392"/>
        <end position="409"/>
    </location>
</feature>
<feature type="transmembrane region" description="Helical" evidence="1">
    <location>
        <begin position="251"/>
        <end position="271"/>
    </location>
</feature>
<protein>
    <recommendedName>
        <fullName evidence="4">O-antigen polymerase</fullName>
    </recommendedName>
</protein>
<keyword evidence="1" id="KW-0472">Membrane</keyword>
<accession>A0A0V8QA91</accession>
<name>A0A0V8QA91_9FIRM</name>
<evidence type="ECO:0000313" key="2">
    <source>
        <dbReference type="EMBL" id="KSV57503.1"/>
    </source>
</evidence>
<feature type="transmembrane region" description="Helical" evidence="1">
    <location>
        <begin position="24"/>
        <end position="41"/>
    </location>
</feature>
<evidence type="ECO:0008006" key="4">
    <source>
        <dbReference type="Google" id="ProtNLM"/>
    </source>
</evidence>
<dbReference type="AlphaFoldDB" id="A0A0V8QA91"/>
<dbReference type="STRING" id="290052.ASU35_04820"/>
<feature type="transmembrane region" description="Helical" evidence="1">
    <location>
        <begin position="70"/>
        <end position="90"/>
    </location>
</feature>
<proteinExistence type="predicted"/>
<feature type="transmembrane region" description="Helical" evidence="1">
    <location>
        <begin position="216"/>
        <end position="245"/>
    </location>
</feature>
<evidence type="ECO:0000256" key="1">
    <source>
        <dbReference type="SAM" id="Phobius"/>
    </source>
</evidence>
<dbReference type="Proteomes" id="UP000054874">
    <property type="component" value="Unassembled WGS sequence"/>
</dbReference>
<organism evidence="2 3">
    <name type="scientific">Acetivibrio ethanolgignens</name>
    <dbReference type="NCBI Taxonomy" id="290052"/>
    <lineage>
        <taxon>Bacteria</taxon>
        <taxon>Bacillati</taxon>
        <taxon>Bacillota</taxon>
        <taxon>Clostridia</taxon>
        <taxon>Eubacteriales</taxon>
        <taxon>Oscillospiraceae</taxon>
        <taxon>Acetivibrio</taxon>
    </lineage>
</organism>
<comment type="caution">
    <text evidence="2">The sequence shown here is derived from an EMBL/GenBank/DDBJ whole genome shotgun (WGS) entry which is preliminary data.</text>
</comment>
<keyword evidence="1" id="KW-0812">Transmembrane</keyword>
<keyword evidence="3" id="KW-1185">Reference proteome</keyword>
<gene>
    <name evidence="2" type="ORF">ASU35_04820</name>
</gene>
<keyword evidence="1" id="KW-1133">Transmembrane helix</keyword>
<dbReference type="RefSeq" id="WP_058354314.1">
    <property type="nucleotide sequence ID" value="NZ_CABMMD010000219.1"/>
</dbReference>
<dbReference type="EMBL" id="LNAM01000219">
    <property type="protein sequence ID" value="KSV57503.1"/>
    <property type="molecule type" value="Genomic_DNA"/>
</dbReference>
<feature type="transmembrane region" description="Helical" evidence="1">
    <location>
        <begin position="369"/>
        <end position="386"/>
    </location>
</feature>
<sequence>MVSFILPIIWSLAVLYKLKYKKNVYGLLFLSLIIPPTINIVNSRINTMYYLCIFLMLMIVGKRLIIGKIFLNNAIVMTSVITFYFIAWGLKGSGSFFYEFIGDIKFIVLLIEFAIIMKNAKCEEIDAGFQWALKFSTVINFLVVIGTFIIPMEITNLVLLFYYNDDTINSIDNFVDGRLARAYGVFNHPAVLSIFSLMVFFYFFKRHYENKKNIIYMIMALIMGMSAYSKTFILGMPIIFLIWMIFNIKNIKIFILFNALLCILMGIYANFEIVIERIRDINPVLAYYMNYLNHPIEALATRYSPQTGNMVPMYYIIRQNLLIGVGPNPIGTETVVDSAPLVIIHNGGLLALSLILAMYIVLLSKSIQIKNDVLLCFLFIIILSGLALPTWIFHQATFIMLVYIIIILSKSKNKILCR</sequence>